<comment type="caution">
    <text evidence="1">The sequence shown here is derived from an EMBL/GenBank/DDBJ whole genome shotgun (WGS) entry which is preliminary data.</text>
</comment>
<reference evidence="1 2" key="2">
    <citation type="journal article" date="2021" name="Curr. Genet.">
        <title>Genetic response to nitrogen starvation in the aggressive Eucalyptus foliar pathogen Teratosphaeria destructans.</title>
        <authorList>
            <person name="Havenga M."/>
            <person name="Wingfield B.D."/>
            <person name="Wingfield M.J."/>
            <person name="Dreyer L.L."/>
            <person name="Roets F."/>
            <person name="Aylward J."/>
        </authorList>
    </citation>
    <scope>NUCLEOTIDE SEQUENCE [LARGE SCALE GENOMIC DNA]</scope>
    <source>
        <strain evidence="1">CMW44962</strain>
    </source>
</reference>
<dbReference type="AlphaFoldDB" id="A0A9W7VYA8"/>
<keyword evidence="2" id="KW-1185">Reference proteome</keyword>
<dbReference type="Proteomes" id="UP001138500">
    <property type="component" value="Unassembled WGS sequence"/>
</dbReference>
<name>A0A9W7VYA8_9PEZI</name>
<reference evidence="1 2" key="1">
    <citation type="journal article" date="2018" name="IMA Fungus">
        <title>IMA Genome-F 10: Nine draft genome sequences of Claviceps purpurea s.lat., including C. arundinis, C. humidiphila, and C. cf. spartinae, pseudomolecules for the pitch canker pathogen Fusarium circinatum, draft genome of Davidsoniella eucalypti, Grosmannia galeiformis, Quambalaria eucalypti, and Teratosphaeria destructans.</title>
        <authorList>
            <person name="Wingfield B.D."/>
            <person name="Liu M."/>
            <person name="Nguyen H.D."/>
            <person name="Lane F.A."/>
            <person name="Morgan S.W."/>
            <person name="De Vos L."/>
            <person name="Wilken P.M."/>
            <person name="Duong T.A."/>
            <person name="Aylward J."/>
            <person name="Coetzee M.P."/>
            <person name="Dadej K."/>
            <person name="De Beer Z.W."/>
            <person name="Findlay W."/>
            <person name="Havenga M."/>
            <person name="Kolarik M."/>
            <person name="Menzies J.G."/>
            <person name="Naidoo K."/>
            <person name="Pochopski O."/>
            <person name="Shoukouhi P."/>
            <person name="Santana Q.C."/>
            <person name="Seifert K.A."/>
            <person name="Soal N."/>
            <person name="Steenkamp E.T."/>
            <person name="Tatham C.T."/>
            <person name="van der Nest M.A."/>
            <person name="Wingfield M.J."/>
        </authorList>
    </citation>
    <scope>NUCLEOTIDE SEQUENCE [LARGE SCALE GENOMIC DNA]</scope>
    <source>
        <strain evidence="1">CMW44962</strain>
    </source>
</reference>
<accession>A0A9W7VYA8</accession>
<organism evidence="1 2">
    <name type="scientific">Teratosphaeria destructans</name>
    <dbReference type="NCBI Taxonomy" id="418781"/>
    <lineage>
        <taxon>Eukaryota</taxon>
        <taxon>Fungi</taxon>
        <taxon>Dikarya</taxon>
        <taxon>Ascomycota</taxon>
        <taxon>Pezizomycotina</taxon>
        <taxon>Dothideomycetes</taxon>
        <taxon>Dothideomycetidae</taxon>
        <taxon>Mycosphaerellales</taxon>
        <taxon>Teratosphaeriaceae</taxon>
        <taxon>Teratosphaeria</taxon>
    </lineage>
</organism>
<evidence type="ECO:0000313" key="1">
    <source>
        <dbReference type="EMBL" id="KAH9811182.1"/>
    </source>
</evidence>
<evidence type="ECO:0000313" key="2">
    <source>
        <dbReference type="Proteomes" id="UP001138500"/>
    </source>
</evidence>
<dbReference type="EMBL" id="RIBY02002489">
    <property type="protein sequence ID" value="KAH9811182.1"/>
    <property type="molecule type" value="Genomic_DNA"/>
</dbReference>
<gene>
    <name evidence="1" type="ORF">Tdes44962_MAKER05915</name>
</gene>
<protein>
    <submittedName>
        <fullName evidence="1">Uncharacterized protein</fullName>
    </submittedName>
</protein>
<sequence length="84" mass="9666">MILAQGAAHANNVNTKFDKLLESGRLRLKAGLIEFELHYSGDSCTIECTLNDHEDMKRWFEDAEDRRGPWFVDVVRSVKCVIVR</sequence>
<proteinExistence type="predicted"/>